<protein>
    <recommendedName>
        <fullName evidence="3">Bacteriophage-related protein</fullName>
    </recommendedName>
</protein>
<dbReference type="RefSeq" id="WP_244521181.1">
    <property type="nucleotide sequence ID" value="NZ_FMXQ01000003.1"/>
</dbReference>
<keyword evidence="2" id="KW-1185">Reference proteome</keyword>
<evidence type="ECO:0000313" key="2">
    <source>
        <dbReference type="Proteomes" id="UP000199071"/>
    </source>
</evidence>
<dbReference type="SUPFAM" id="SSF109709">
    <property type="entry name" value="KorB DNA-binding domain-like"/>
    <property type="match status" value="1"/>
</dbReference>
<evidence type="ECO:0008006" key="3">
    <source>
        <dbReference type="Google" id="ProtNLM"/>
    </source>
</evidence>
<proteinExistence type="predicted"/>
<name>A0A1G6BIA7_9HYPH</name>
<dbReference type="Gene3D" id="1.10.10.2830">
    <property type="match status" value="1"/>
</dbReference>
<dbReference type="STRING" id="665467.SAMN02982931_01485"/>
<reference evidence="1 2" key="1">
    <citation type="submission" date="2016-10" db="EMBL/GenBank/DDBJ databases">
        <authorList>
            <person name="de Groot N.N."/>
        </authorList>
    </citation>
    <scope>NUCLEOTIDE SEQUENCE [LARGE SCALE GENOMIC DNA]</scope>
    <source>
        <strain evidence="1 2">ATCC 35022</strain>
    </source>
</reference>
<sequence length="157" mass="17071">MTGRVGTAGRRLQRGRATSEIAHGIGANEANLTVHVPISFQQRGGRKTLVGPDGATAIPARTPHPGEHSAIIRALARAFRWRMLIETGVYATVRDVAKMEKINPSYVSRVLRLTLLAPEIIEAIADPSACSGASPALDRLMEPFPAEWHRQDCIMAR</sequence>
<dbReference type="Proteomes" id="UP000199071">
    <property type="component" value="Unassembled WGS sequence"/>
</dbReference>
<dbReference type="EMBL" id="FMXQ01000003">
    <property type="protein sequence ID" value="SDB20336.1"/>
    <property type="molecule type" value="Genomic_DNA"/>
</dbReference>
<organism evidence="1 2">
    <name type="scientific">Bauldia litoralis</name>
    <dbReference type="NCBI Taxonomy" id="665467"/>
    <lineage>
        <taxon>Bacteria</taxon>
        <taxon>Pseudomonadati</taxon>
        <taxon>Pseudomonadota</taxon>
        <taxon>Alphaproteobacteria</taxon>
        <taxon>Hyphomicrobiales</taxon>
        <taxon>Kaistiaceae</taxon>
        <taxon>Bauldia</taxon>
    </lineage>
</organism>
<evidence type="ECO:0000313" key="1">
    <source>
        <dbReference type="EMBL" id="SDB20336.1"/>
    </source>
</evidence>
<gene>
    <name evidence="1" type="ORF">SAMN02982931_01485</name>
</gene>
<accession>A0A1G6BIA7</accession>
<dbReference type="AlphaFoldDB" id="A0A1G6BIA7"/>